<organism evidence="3">
    <name type="scientific">Craspedostauros australis</name>
    <dbReference type="NCBI Taxonomy" id="1486917"/>
    <lineage>
        <taxon>Eukaryota</taxon>
        <taxon>Sar</taxon>
        <taxon>Stramenopiles</taxon>
        <taxon>Ochrophyta</taxon>
        <taxon>Bacillariophyta</taxon>
        <taxon>Bacillariophyceae</taxon>
        <taxon>Bacillariophycidae</taxon>
        <taxon>Naviculales</taxon>
        <taxon>Naviculaceae</taxon>
        <taxon>Craspedostauros</taxon>
    </lineage>
</organism>
<dbReference type="AlphaFoldDB" id="A0A7R9WT13"/>
<feature type="region of interest" description="Disordered" evidence="1">
    <location>
        <begin position="64"/>
        <end position="86"/>
    </location>
</feature>
<evidence type="ECO:0000256" key="2">
    <source>
        <dbReference type="SAM" id="Phobius"/>
    </source>
</evidence>
<feature type="transmembrane region" description="Helical" evidence="2">
    <location>
        <begin position="326"/>
        <end position="344"/>
    </location>
</feature>
<feature type="transmembrane region" description="Helical" evidence="2">
    <location>
        <begin position="98"/>
        <end position="116"/>
    </location>
</feature>
<protein>
    <submittedName>
        <fullName evidence="3">Uncharacterized protein</fullName>
    </submittedName>
</protein>
<keyword evidence="2" id="KW-0812">Transmembrane</keyword>
<keyword evidence="2" id="KW-1133">Transmembrane helix</keyword>
<accession>A0A7R9WT13</accession>
<keyword evidence="2" id="KW-0472">Membrane</keyword>
<feature type="transmembrane region" description="Helical" evidence="2">
    <location>
        <begin position="167"/>
        <end position="184"/>
    </location>
</feature>
<dbReference type="EMBL" id="HBEF01010679">
    <property type="protein sequence ID" value="CAD8334626.1"/>
    <property type="molecule type" value="Transcribed_RNA"/>
</dbReference>
<feature type="transmembrane region" description="Helical" evidence="2">
    <location>
        <begin position="190"/>
        <end position="207"/>
    </location>
</feature>
<evidence type="ECO:0000313" key="3">
    <source>
        <dbReference type="EMBL" id="CAD8334626.1"/>
    </source>
</evidence>
<feature type="transmembrane region" description="Helical" evidence="2">
    <location>
        <begin position="267"/>
        <end position="284"/>
    </location>
</feature>
<proteinExistence type="predicted"/>
<feature type="transmembrane region" description="Helical" evidence="2">
    <location>
        <begin position="356"/>
        <end position="377"/>
    </location>
</feature>
<feature type="transmembrane region" description="Helical" evidence="2">
    <location>
        <begin position="128"/>
        <end position="146"/>
    </location>
</feature>
<feature type="transmembrane region" description="Helical" evidence="2">
    <location>
        <begin position="389"/>
        <end position="420"/>
    </location>
</feature>
<feature type="compositionally biased region" description="Low complexity" evidence="1">
    <location>
        <begin position="74"/>
        <end position="86"/>
    </location>
</feature>
<gene>
    <name evidence="3" type="ORF">CAUS1442_LOCUS6731</name>
</gene>
<name>A0A7R9WT13_9STRA</name>
<reference evidence="3" key="1">
    <citation type="submission" date="2021-01" db="EMBL/GenBank/DDBJ databases">
        <authorList>
            <person name="Corre E."/>
            <person name="Pelletier E."/>
            <person name="Niang G."/>
            <person name="Scheremetjew M."/>
            <person name="Finn R."/>
            <person name="Kale V."/>
            <person name="Holt S."/>
            <person name="Cochrane G."/>
            <person name="Meng A."/>
            <person name="Brown T."/>
            <person name="Cohen L."/>
        </authorList>
    </citation>
    <scope>NUCLEOTIDE SEQUENCE</scope>
    <source>
        <strain evidence="3">CCMP3328</strain>
    </source>
</reference>
<feature type="transmembrane region" description="Helical" evidence="2">
    <location>
        <begin position="12"/>
        <end position="32"/>
    </location>
</feature>
<sequence>MTLLVAPEFAIIWGPRSVMSLIGIIAIFAGFWRMEKKWDDHAQNVEATASATGDVEMNYAAANDASTKPSDGDQAVPQQAAPTPAPAATTTFTMDDQAVPPMIVGGFMLWAISSFLSPDGTARQNSPSFVETFSVAAMLTATFILTKQYQFVTVTRNLQAKEKIESYLMASVVLFAILQIFNPLTDTSPIIPILGAFFIIISCYLLWRNRKMGRTWDREGKANPDYVVQSYGAPGLVIGLYFLWLGSNTVAASNYSEAILPIYVNERSLIAVVAVVCFIIPATLARDYAFDQGSKVEGFGLDGSTFSALINRGVPGEALGAAIEGPLFYILGWTLFGLSAMLPFDNGYRLQQLASLLGCVAVSILDARFVQLSFYNAEATTYETLLNGWYLGLAILAVVIGLDGGTAIVLSIMAVAMIALGRKLGMEERKKGDAWVTSQTVNEQPTVYGMGIPLYTAGLIVLSLAMSIPMN</sequence>
<feature type="transmembrane region" description="Helical" evidence="2">
    <location>
        <begin position="447"/>
        <end position="468"/>
    </location>
</feature>
<evidence type="ECO:0000256" key="1">
    <source>
        <dbReference type="SAM" id="MobiDB-lite"/>
    </source>
</evidence>